<accession>A0A9W6BIL6</accession>
<organism evidence="2 3">
    <name type="scientific">Pleodorina starrii</name>
    <dbReference type="NCBI Taxonomy" id="330485"/>
    <lineage>
        <taxon>Eukaryota</taxon>
        <taxon>Viridiplantae</taxon>
        <taxon>Chlorophyta</taxon>
        <taxon>core chlorophytes</taxon>
        <taxon>Chlorophyceae</taxon>
        <taxon>CS clade</taxon>
        <taxon>Chlamydomonadales</taxon>
        <taxon>Volvocaceae</taxon>
        <taxon>Pleodorina</taxon>
    </lineage>
</organism>
<gene>
    <name evidence="2" type="primary">PLESTMB000176</name>
    <name evidence="2" type="ORF">PLESTB_000635400</name>
</gene>
<comment type="caution">
    <text evidence="2">The sequence shown here is derived from an EMBL/GenBank/DDBJ whole genome shotgun (WGS) entry which is preliminary data.</text>
</comment>
<sequence>MSRRVMCGWGRVPPDRAGIWKGVGSRGEGWGGGEEEEGRSCDGREGGEVDEERWVSRAPSLGAVRVPLLAWWLRFVFQGRTADGRMGGCGWAEQAKVYLIRRFVQHTGTAE</sequence>
<reference evidence="2 3" key="1">
    <citation type="journal article" date="2023" name="Commun. Biol.">
        <title>Reorganization of the ancestral sex-determining regions during the evolution of trioecy in Pleodorina starrii.</title>
        <authorList>
            <person name="Takahashi K."/>
            <person name="Suzuki S."/>
            <person name="Kawai-Toyooka H."/>
            <person name="Yamamoto K."/>
            <person name="Hamaji T."/>
            <person name="Ootsuki R."/>
            <person name="Yamaguchi H."/>
            <person name="Kawachi M."/>
            <person name="Higashiyama T."/>
            <person name="Nozaki H."/>
        </authorList>
    </citation>
    <scope>NUCLEOTIDE SEQUENCE [LARGE SCALE GENOMIC DNA]</scope>
    <source>
        <strain evidence="2 3">NIES-4479</strain>
    </source>
</reference>
<dbReference type="Proteomes" id="UP001165080">
    <property type="component" value="Unassembled WGS sequence"/>
</dbReference>
<feature type="region of interest" description="Disordered" evidence="1">
    <location>
        <begin position="20"/>
        <end position="48"/>
    </location>
</feature>
<evidence type="ECO:0000313" key="2">
    <source>
        <dbReference type="EMBL" id="GLC52490.1"/>
    </source>
</evidence>
<evidence type="ECO:0000256" key="1">
    <source>
        <dbReference type="SAM" id="MobiDB-lite"/>
    </source>
</evidence>
<dbReference type="AlphaFoldDB" id="A0A9W6BIL6"/>
<evidence type="ECO:0000313" key="3">
    <source>
        <dbReference type="Proteomes" id="UP001165080"/>
    </source>
</evidence>
<dbReference type="EMBL" id="BRXU01000006">
    <property type="protein sequence ID" value="GLC52490.1"/>
    <property type="molecule type" value="Genomic_DNA"/>
</dbReference>
<protein>
    <submittedName>
        <fullName evidence="2">Uncharacterized protein</fullName>
    </submittedName>
</protein>
<proteinExistence type="predicted"/>
<feature type="compositionally biased region" description="Basic and acidic residues" evidence="1">
    <location>
        <begin position="38"/>
        <end position="48"/>
    </location>
</feature>
<keyword evidence="3" id="KW-1185">Reference proteome</keyword>
<name>A0A9W6BIL6_9CHLO</name>